<dbReference type="EC" id="1.1.1.-" evidence="8"/>
<dbReference type="RefSeq" id="WP_103298651.1">
    <property type="nucleotide sequence ID" value="NZ_PPQT01000094.1"/>
</dbReference>
<dbReference type="PROSITE" id="PS00798">
    <property type="entry name" value="ALDOKETO_REDUCTASE_1"/>
    <property type="match status" value="1"/>
</dbReference>
<protein>
    <submittedName>
        <fullName evidence="8 9">Aldo/keto reductase</fullName>
        <ecNumber evidence="8">1.1.1.-</ecNumber>
    </submittedName>
</protein>
<dbReference type="PRINTS" id="PR00069">
    <property type="entry name" value="ALDKETRDTASE"/>
</dbReference>
<evidence type="ECO:0000256" key="1">
    <source>
        <dbReference type="ARBA" id="ARBA00007905"/>
    </source>
</evidence>
<feature type="active site" description="Proton donor" evidence="4">
    <location>
        <position position="49"/>
    </location>
</feature>
<evidence type="ECO:0000313" key="8">
    <source>
        <dbReference type="EMBL" id="SUM43906.1"/>
    </source>
</evidence>
<evidence type="ECO:0000256" key="2">
    <source>
        <dbReference type="ARBA" id="ARBA00022857"/>
    </source>
</evidence>
<evidence type="ECO:0000313" key="9">
    <source>
        <dbReference type="EMBL" id="TGE16898.1"/>
    </source>
</evidence>
<reference evidence="9 11" key="2">
    <citation type="submission" date="2019-04" db="EMBL/GenBank/DDBJ databases">
        <title>Genomic characterization of Staphylococcus petrasii strains.</title>
        <authorList>
            <person name="Vrbovska V."/>
            <person name="Kovarovic V."/>
            <person name="Maslanova I."/>
            <person name="Indrakova A."/>
            <person name="Petras P."/>
            <person name="Sedo O."/>
            <person name="Svec P."/>
            <person name="Fisarova L."/>
            <person name="Sedlacek I."/>
            <person name="Doskar J."/>
            <person name="Pantucek R."/>
        </authorList>
    </citation>
    <scope>NUCLEOTIDE SEQUENCE [LARGE SCALE GENOMIC DNA]</scope>
    <source>
        <strain evidence="9 11">P5404</strain>
    </source>
</reference>
<dbReference type="PANTHER" id="PTHR43827:SF3">
    <property type="entry name" value="NADP-DEPENDENT OXIDOREDUCTASE DOMAIN-CONTAINING PROTEIN"/>
    <property type="match status" value="1"/>
</dbReference>
<dbReference type="Proteomes" id="UP000297598">
    <property type="component" value="Unassembled WGS sequence"/>
</dbReference>
<evidence type="ECO:0000256" key="6">
    <source>
        <dbReference type="PIRSR" id="PIRSR000097-3"/>
    </source>
</evidence>
<dbReference type="InterPro" id="IPR018170">
    <property type="entry name" value="Aldo/ket_reductase_CS"/>
</dbReference>
<dbReference type="FunFam" id="3.20.20.100:FF:000015">
    <property type="entry name" value="Oxidoreductase, aldo/keto reductase family"/>
    <property type="match status" value="1"/>
</dbReference>
<dbReference type="InterPro" id="IPR023210">
    <property type="entry name" value="NADP_OxRdtase_dom"/>
</dbReference>
<accession>A0A380G091</accession>
<dbReference type="OrthoDB" id="9804790at2"/>
<keyword evidence="11" id="KW-1185">Reference proteome</keyword>
<dbReference type="PANTHER" id="PTHR43827">
    <property type="entry name" value="2,5-DIKETO-D-GLUCONIC ACID REDUCTASE"/>
    <property type="match status" value="1"/>
</dbReference>
<proteinExistence type="inferred from homology"/>
<evidence type="ECO:0000256" key="5">
    <source>
        <dbReference type="PIRSR" id="PIRSR000097-2"/>
    </source>
</evidence>
<dbReference type="InterPro" id="IPR036812">
    <property type="entry name" value="NAD(P)_OxRdtase_dom_sf"/>
</dbReference>
<evidence type="ECO:0000256" key="4">
    <source>
        <dbReference type="PIRSR" id="PIRSR000097-1"/>
    </source>
</evidence>
<dbReference type="PIRSF" id="PIRSF000097">
    <property type="entry name" value="AKR"/>
    <property type="match status" value="1"/>
</dbReference>
<dbReference type="Proteomes" id="UP000254047">
    <property type="component" value="Unassembled WGS sequence"/>
</dbReference>
<evidence type="ECO:0000313" key="10">
    <source>
        <dbReference type="Proteomes" id="UP000254047"/>
    </source>
</evidence>
<evidence type="ECO:0000256" key="3">
    <source>
        <dbReference type="ARBA" id="ARBA00023002"/>
    </source>
</evidence>
<organism evidence="8 10">
    <name type="scientific">Staphylococcus petrasii</name>
    <dbReference type="NCBI Taxonomy" id="1276936"/>
    <lineage>
        <taxon>Bacteria</taxon>
        <taxon>Bacillati</taxon>
        <taxon>Bacillota</taxon>
        <taxon>Bacilli</taxon>
        <taxon>Bacillales</taxon>
        <taxon>Staphylococcaceae</taxon>
        <taxon>Staphylococcus</taxon>
    </lineage>
</organism>
<feature type="site" description="Lowers pKa of active site Tyr" evidence="6">
    <location>
        <position position="78"/>
    </location>
</feature>
<feature type="domain" description="NADP-dependent oxidoreductase" evidence="7">
    <location>
        <begin position="14"/>
        <end position="263"/>
    </location>
</feature>
<dbReference type="AlphaFoldDB" id="A0A380G091"/>
<feature type="binding site" evidence="5">
    <location>
        <position position="111"/>
    </location>
    <ligand>
        <name>substrate</name>
    </ligand>
</feature>
<name>A0A380G091_9STAP</name>
<sequence length="278" mass="31863">METIEFYNGHHMPKLGLGTFRVENDETCKEAVKHAIEFGYRSIDTAKVYGNEEQVGLGIKEGLEATGLSREDIFVTSKLYFEDFGRENVAQAYETSIKKLGLDYLDLYLVHWPGTNEAVMIDTWKGMEDLYKDSKVKNIGVSNFQPEHLEALLAQVSIKPVINQVEFHPYFTQNELRKYLDAQKIYMESWSPLMNAQILDDETLIEIGKEVGKSPAQVIIRWNIQHGVVVIPKSITPSRIEENIEVFDFELSEDQMSRIDNLNKDKRVGPDPNTFEGH</sequence>
<comment type="similarity">
    <text evidence="1">Belongs to the aldo/keto reductase family.</text>
</comment>
<dbReference type="PROSITE" id="PS00063">
    <property type="entry name" value="ALDOKETO_REDUCTASE_3"/>
    <property type="match status" value="1"/>
</dbReference>
<dbReference type="EMBL" id="SRLS01000011">
    <property type="protein sequence ID" value="TGE16898.1"/>
    <property type="molecule type" value="Genomic_DNA"/>
</dbReference>
<dbReference type="Pfam" id="PF00248">
    <property type="entry name" value="Aldo_ket_red"/>
    <property type="match status" value="1"/>
</dbReference>
<dbReference type="Gene3D" id="3.20.20.100">
    <property type="entry name" value="NADP-dependent oxidoreductase domain"/>
    <property type="match status" value="1"/>
</dbReference>
<evidence type="ECO:0000313" key="11">
    <source>
        <dbReference type="Proteomes" id="UP000297598"/>
    </source>
</evidence>
<dbReference type="GO" id="GO:0016616">
    <property type="term" value="F:oxidoreductase activity, acting on the CH-OH group of donors, NAD or NADP as acceptor"/>
    <property type="evidence" value="ECO:0007669"/>
    <property type="project" value="UniProtKB-ARBA"/>
</dbReference>
<dbReference type="PROSITE" id="PS00062">
    <property type="entry name" value="ALDOKETO_REDUCTASE_2"/>
    <property type="match status" value="1"/>
</dbReference>
<evidence type="ECO:0000259" key="7">
    <source>
        <dbReference type="Pfam" id="PF00248"/>
    </source>
</evidence>
<dbReference type="EMBL" id="UHDO01000001">
    <property type="protein sequence ID" value="SUM43906.1"/>
    <property type="molecule type" value="Genomic_DNA"/>
</dbReference>
<gene>
    <name evidence="8" type="primary">yvgN</name>
    <name evidence="9" type="ORF">BJR09_08080</name>
    <name evidence="8" type="ORF">NCTC13830_01295</name>
</gene>
<reference evidence="8 10" key="1">
    <citation type="submission" date="2018-06" db="EMBL/GenBank/DDBJ databases">
        <authorList>
            <consortium name="Pathogen Informatics"/>
            <person name="Doyle S."/>
        </authorList>
    </citation>
    <scope>NUCLEOTIDE SEQUENCE [LARGE SCALE GENOMIC DNA]</scope>
    <source>
        <strain evidence="8 10">NCTC13830</strain>
    </source>
</reference>
<dbReference type="SUPFAM" id="SSF51430">
    <property type="entry name" value="NAD(P)-linked oxidoreductase"/>
    <property type="match status" value="1"/>
</dbReference>
<keyword evidence="3 8" id="KW-0560">Oxidoreductase</keyword>
<dbReference type="InterPro" id="IPR020471">
    <property type="entry name" value="AKR"/>
</dbReference>
<keyword evidence="2" id="KW-0521">NADP</keyword>